<evidence type="ECO:0000259" key="1">
    <source>
        <dbReference type="Pfam" id="PF13952"/>
    </source>
</evidence>
<dbReference type="InterPro" id="IPR029480">
    <property type="entry name" value="Transpos_assoc"/>
</dbReference>
<dbReference type="PANTHER" id="PTHR10775:SF179">
    <property type="entry name" value="TRANSPOSON, EN_SPM-LIKE, TRANSPOSASE-ASSOCIATED DOMAIN PROTEIN"/>
    <property type="match status" value="1"/>
</dbReference>
<dbReference type="InterPro" id="IPR025312">
    <property type="entry name" value="DUF4216"/>
</dbReference>
<accession>A0ABQ5GX13</accession>
<dbReference type="EMBL" id="BQNB010018968">
    <property type="protein sequence ID" value="GJT80188.1"/>
    <property type="molecule type" value="Genomic_DNA"/>
</dbReference>
<feature type="domain" description="DUF4218" evidence="2">
    <location>
        <begin position="624"/>
        <end position="664"/>
    </location>
</feature>
<organism evidence="4 5">
    <name type="scientific">Tanacetum coccineum</name>
    <dbReference type="NCBI Taxonomy" id="301880"/>
    <lineage>
        <taxon>Eukaryota</taxon>
        <taxon>Viridiplantae</taxon>
        <taxon>Streptophyta</taxon>
        <taxon>Embryophyta</taxon>
        <taxon>Tracheophyta</taxon>
        <taxon>Spermatophyta</taxon>
        <taxon>Magnoliopsida</taxon>
        <taxon>eudicotyledons</taxon>
        <taxon>Gunneridae</taxon>
        <taxon>Pentapetalae</taxon>
        <taxon>asterids</taxon>
        <taxon>campanulids</taxon>
        <taxon>Asterales</taxon>
        <taxon>Asteraceae</taxon>
        <taxon>Asteroideae</taxon>
        <taxon>Anthemideae</taxon>
        <taxon>Anthemidinae</taxon>
        <taxon>Tanacetum</taxon>
    </lineage>
</organism>
<reference evidence="4" key="1">
    <citation type="journal article" date="2022" name="Int. J. Mol. Sci.">
        <title>Draft Genome of Tanacetum Coccineum: Genomic Comparison of Closely Related Tanacetum-Family Plants.</title>
        <authorList>
            <person name="Yamashiro T."/>
            <person name="Shiraishi A."/>
            <person name="Nakayama K."/>
            <person name="Satake H."/>
        </authorList>
    </citation>
    <scope>NUCLEOTIDE SEQUENCE</scope>
</reference>
<dbReference type="InterPro" id="IPR025452">
    <property type="entry name" value="DUF4218"/>
</dbReference>
<dbReference type="Proteomes" id="UP001151760">
    <property type="component" value="Unassembled WGS sequence"/>
</dbReference>
<dbReference type="PANTHER" id="PTHR10775">
    <property type="entry name" value="OS08G0208400 PROTEIN"/>
    <property type="match status" value="1"/>
</dbReference>
<evidence type="ECO:0000259" key="3">
    <source>
        <dbReference type="Pfam" id="PF13963"/>
    </source>
</evidence>
<name>A0ABQ5GX13_9ASTR</name>
<comment type="caution">
    <text evidence="4">The sequence shown here is derived from an EMBL/GenBank/DDBJ whole genome shotgun (WGS) entry which is preliminary data.</text>
</comment>
<sequence length="955" mass="110043">MDKSWMETNRISKSYVDGVAAFTDYAVHNLQKTGNIDPRVNKKHIYIPCPCTKCLNHIEHKVEEVQYHLYRHGIDISYTKWTKHGEEDEPSISAPKPVNATTEFVDDMDFAYIPTDGPATVEMVNATKDNFDVDDLVKFQELLLDAEKPLYEGCPDFTKLSAIVKLLNLKGKYGASDKFFTELLGLIKKMLPAGNEMVEKTYQAKKVMRLMGSGYKKIHVCINNCLLYWKNDKDLTACRTCGTSRWKVDNKTKKVYENIPAKVMWYFPIIPRLQRLFKIESISEDLRWHATRRITDGVLRHPADSQAWRTIDEKFPEIAEDTRNLRLGISADGVDVNTGNMHHSVWPVLTVIYNLPPWLCMKRKFINLSVLISGYPGNDIDVFLEPLVDDLHTLFETGVDTYDASTKDNFNLCAVVLWTINDYPALGTLCGCPYSRFKGCVVCGKDTNCVRLSASSKESYVGHRRYLPYNHPFRKQKKAFNGQQEFLQDRIPMTEEQIYNEIQKQKRNTTEEEGSSSQVNGQNGVYWKKFNIWYRKLKYWRHNPVPHCIDFMHVEKNVVESIVKTLLHVPGKTKDGLNARLDLAELGVKLELFAMQDEDKTTLPPAGYTLTNAEKDIFCETLHNIKVIKGHTRNKNKPEGCIAEETIAEETIEFFSEYHKSMETIGIPPDKHETCENEEEKPLSADKSSEVSVKLFQKAHLYVIQNKDEIVPYIEHCFRRHKQVLKTKNPGKRIAFLENEHSKSFSKWLCEEVERELAIDKESVSETVRWISYGPRATVVKYNAYNINEYTFRTKCHDGKVYQNSGVSVEAIDLHISKEVATTRQAYYYGVLQEIWVLDYRFRKIPLFKCDWVNHKSGDVKRDKLGYTLVDLNNLGHKVDPFVLASQALKTRQSINVKSHIFNVRGDNDKTKQTPTRMSSVVRRSLKKETSTLGEIVSLYFIKSNKNVIGLIKSN</sequence>
<reference evidence="4" key="2">
    <citation type="submission" date="2022-01" db="EMBL/GenBank/DDBJ databases">
        <authorList>
            <person name="Yamashiro T."/>
            <person name="Shiraishi A."/>
            <person name="Satake H."/>
            <person name="Nakayama K."/>
        </authorList>
    </citation>
    <scope>NUCLEOTIDE SEQUENCE</scope>
</reference>
<keyword evidence="5" id="KW-1185">Reference proteome</keyword>
<evidence type="ECO:0000259" key="2">
    <source>
        <dbReference type="Pfam" id="PF13960"/>
    </source>
</evidence>
<dbReference type="Pfam" id="PF13952">
    <property type="entry name" value="DUF4216"/>
    <property type="match status" value="1"/>
</dbReference>
<dbReference type="Pfam" id="PF13960">
    <property type="entry name" value="DUF4218"/>
    <property type="match status" value="1"/>
</dbReference>
<dbReference type="InterPro" id="IPR004242">
    <property type="entry name" value="Transposase_21"/>
</dbReference>
<evidence type="ECO:0000313" key="4">
    <source>
        <dbReference type="EMBL" id="GJT80188.1"/>
    </source>
</evidence>
<evidence type="ECO:0000313" key="5">
    <source>
        <dbReference type="Proteomes" id="UP001151760"/>
    </source>
</evidence>
<dbReference type="Pfam" id="PF02992">
    <property type="entry name" value="Transposase_21"/>
    <property type="match status" value="1"/>
</dbReference>
<gene>
    <name evidence="4" type="ORF">Tco_1054530</name>
</gene>
<feature type="domain" description="DUF4216" evidence="1">
    <location>
        <begin position="838"/>
        <end position="889"/>
    </location>
</feature>
<protein>
    <submittedName>
        <fullName evidence="4">Transposase-associated domain-containing protein</fullName>
    </submittedName>
</protein>
<feature type="domain" description="Transposase-associated" evidence="3">
    <location>
        <begin position="3"/>
        <end position="86"/>
    </location>
</feature>
<proteinExistence type="predicted"/>
<dbReference type="Pfam" id="PF13963">
    <property type="entry name" value="Transpos_assoc"/>
    <property type="match status" value="1"/>
</dbReference>